<dbReference type="RefSeq" id="WP_278220441.1">
    <property type="nucleotide sequence ID" value="NZ_JAKZMO010000005.1"/>
</dbReference>
<comment type="caution">
    <text evidence="3">The sequence shown here is derived from an EMBL/GenBank/DDBJ whole genome shotgun (WGS) entry which is preliminary data.</text>
</comment>
<sequence>MGVEAVQAAVAAMRAALDELAACEMENLTHRELLVVLDELEILSCQMPAQWHRALSRLQTETTPKELGAKSWRQVVATRWRISTAEAGRRLDESAVLGPRRTLTGQPLEPVLPAVALAQARGLINGEHVEVVRKAMERIPVAVDTVTRVQIEVDLVRHAVGLGPKELSDKAERILFLLDQDGPEPDDAERARRRGISKGPQGCDKMTPLTGQLTPELAATLEAVFAKWAAPGMCNPADENPCITGTPTQAQLDSDDRTLAQRQHDALLAVGRSVLASGVLGQHNGLPTSIIIRTTLQDLESRAGVGVSGGGTVVPIRDVIAMAAQANVFLAVFDKATGSALDLFRARRTASAAQRLMLIARDGGCTKPGCTVPAYGSQVHHAARNWADDGLTNVDELGLACGPDNRMVGPDGWTTQMNAEHEVQWIPPPHLDTGQARVNDYHRPERLRPPNDEPVTAADETAAADLPPVDDEWLIGPPDYQPIDNPHEPGRPEPNAA</sequence>
<evidence type="ECO:0000313" key="3">
    <source>
        <dbReference type="EMBL" id="MDG5482627.1"/>
    </source>
</evidence>
<feature type="region of interest" description="Disordered" evidence="1">
    <location>
        <begin position="442"/>
        <end position="497"/>
    </location>
</feature>
<dbReference type="EMBL" id="JAKZMO010000005">
    <property type="protein sequence ID" value="MDG5482627.1"/>
    <property type="molecule type" value="Genomic_DNA"/>
</dbReference>
<organism evidence="3 4">
    <name type="scientific">Mycolicibacterium gadium</name>
    <name type="common">Mycobacterium gadium</name>
    <dbReference type="NCBI Taxonomy" id="1794"/>
    <lineage>
        <taxon>Bacteria</taxon>
        <taxon>Bacillati</taxon>
        <taxon>Actinomycetota</taxon>
        <taxon>Actinomycetes</taxon>
        <taxon>Mycobacteriales</taxon>
        <taxon>Mycobacteriaceae</taxon>
        <taxon>Mycolicibacterium</taxon>
    </lineage>
</organism>
<dbReference type="Pfam" id="PF02720">
    <property type="entry name" value="DUF222"/>
    <property type="match status" value="1"/>
</dbReference>
<dbReference type="CDD" id="cd00085">
    <property type="entry name" value="HNHc"/>
    <property type="match status" value="1"/>
</dbReference>
<feature type="compositionally biased region" description="Basic and acidic residues" evidence="1">
    <location>
        <begin position="442"/>
        <end position="451"/>
    </location>
</feature>
<evidence type="ECO:0000259" key="2">
    <source>
        <dbReference type="Pfam" id="PF02720"/>
    </source>
</evidence>
<accession>A0ABT6GMP8</accession>
<reference evidence="3" key="1">
    <citation type="journal article" date="2023" name="Environ. Microbiol.">
        <title>The 2-methylpropene degradation pathway in Mycobacteriaceae family strains.</title>
        <authorList>
            <person name="Helbich S."/>
            <person name="Barrantes I."/>
            <person name="Dos Anjos Borges L.G."/>
            <person name="Pieper D.H."/>
            <person name="Vainshtein Y."/>
            <person name="Sohn K."/>
            <person name="Engesser K.H."/>
        </authorList>
    </citation>
    <scope>NUCLEOTIDE SEQUENCE</scope>
    <source>
        <strain evidence="3">IBE100</strain>
    </source>
</reference>
<gene>
    <name evidence="3" type="ORF">MNO81_07435</name>
</gene>
<keyword evidence="4" id="KW-1185">Reference proteome</keyword>
<proteinExistence type="predicted"/>
<feature type="region of interest" description="Disordered" evidence="1">
    <location>
        <begin position="180"/>
        <end position="209"/>
    </location>
</feature>
<keyword evidence="3" id="KW-0540">Nuclease</keyword>
<feature type="domain" description="DUF222" evidence="2">
    <location>
        <begin position="37"/>
        <end position="362"/>
    </location>
</feature>
<dbReference type="GO" id="GO:0004519">
    <property type="term" value="F:endonuclease activity"/>
    <property type="evidence" value="ECO:0007669"/>
    <property type="project" value="UniProtKB-KW"/>
</dbReference>
<protein>
    <submittedName>
        <fullName evidence="3">HNH endonuclease</fullName>
    </submittedName>
</protein>
<evidence type="ECO:0000256" key="1">
    <source>
        <dbReference type="SAM" id="MobiDB-lite"/>
    </source>
</evidence>
<evidence type="ECO:0000313" key="4">
    <source>
        <dbReference type="Proteomes" id="UP001154266"/>
    </source>
</evidence>
<name>A0ABT6GMP8_MYCGU</name>
<keyword evidence="3" id="KW-0255">Endonuclease</keyword>
<dbReference type="Proteomes" id="UP001154266">
    <property type="component" value="Unassembled WGS sequence"/>
</dbReference>
<dbReference type="InterPro" id="IPR003615">
    <property type="entry name" value="HNH_nuc"/>
</dbReference>
<dbReference type="InterPro" id="IPR003870">
    <property type="entry name" value="DUF222"/>
</dbReference>
<keyword evidence="3" id="KW-0378">Hydrolase</keyword>